<dbReference type="Gene3D" id="3.40.50.1820">
    <property type="entry name" value="alpha/beta hydrolase"/>
    <property type="match status" value="1"/>
</dbReference>
<dbReference type="Proteomes" id="UP000268329">
    <property type="component" value="Chromosome"/>
</dbReference>
<reference evidence="5 6" key="1">
    <citation type="submission" date="2018-10" db="EMBL/GenBank/DDBJ databases">
        <title>The genome of Streptomyces dangxiongensis Z022.</title>
        <authorList>
            <person name="Zhang B."/>
        </authorList>
    </citation>
    <scope>NUCLEOTIDE SEQUENCE [LARGE SCALE GENOMIC DNA]</scope>
    <source>
        <strain evidence="5 6">Z022</strain>
    </source>
</reference>
<evidence type="ECO:0000256" key="2">
    <source>
        <dbReference type="ARBA" id="ARBA00022729"/>
    </source>
</evidence>
<dbReference type="FunFam" id="3.40.50.1820:FF:000426">
    <property type="entry name" value="PS-10 peptidase S37"/>
    <property type="match status" value="1"/>
</dbReference>
<keyword evidence="3" id="KW-0378">Hydrolase</keyword>
<keyword evidence="2 4" id="KW-0732">Signal</keyword>
<dbReference type="GO" id="GO:0004177">
    <property type="term" value="F:aminopeptidase activity"/>
    <property type="evidence" value="ECO:0007669"/>
    <property type="project" value="UniProtKB-KW"/>
</dbReference>
<gene>
    <name evidence="5" type="ORF">D9753_22800</name>
</gene>
<dbReference type="EMBL" id="CP033073">
    <property type="protein sequence ID" value="AYN41241.1"/>
    <property type="molecule type" value="Genomic_DNA"/>
</dbReference>
<sequence length="472" mass="53269">MRKALRWLLALTVLLGTLSTAAGAATAAEPEPTDIKDWLLSIPGMSLVQEKPYPGYRYFVLNYTQPVDHRHPGRGTFQQRITVLHKDTSRPTVFYTSGYNVSTTPSRREPTQIVDGNQVSLEYRFFTPSRPEPADWSKLDIWQAASDQHRVYQALKALYPANWLATGGSKGGMTATYYERFYPRDMDGVVAYVAPNDVVNDEDSAYDRFFTRVGTEECRERLNAVQREALVRREPLEKRYARYAADNGYTFDTIGSLDRAYEAVVLDYVWGFWQYSLLKDCDTVPADAATASDDAIWDSVDAISGFSAYTDQGLQTYTPYYYQAGTQLGAPTIHFPYLGKHLVRYGYQPPRNLVPRSVPMRFQPRAMRDVDTWVRHHATHMLFVYGQNDPWGAERFRLGAGARDSYVFTAPGLNHGANVAGLVADQKSLATARVLDWAGLPPATVARAKPLAPYDARLDARNAQERERTLRP</sequence>
<dbReference type="GO" id="GO:0008239">
    <property type="term" value="F:dipeptidyl-peptidase activity"/>
    <property type="evidence" value="ECO:0007669"/>
    <property type="project" value="TreeGrafter"/>
</dbReference>
<dbReference type="ESTHER" id="9actn-a0a3g2ji12">
    <property type="family name" value="Peptidase_S37"/>
</dbReference>
<dbReference type="RefSeq" id="WP_121788680.1">
    <property type="nucleotide sequence ID" value="NZ_CP033073.1"/>
</dbReference>
<protein>
    <submittedName>
        <fullName evidence="5">Aminopeptidase</fullName>
    </submittedName>
</protein>
<name>A0A3G2JI12_9ACTN</name>
<proteinExistence type="predicted"/>
<dbReference type="InterPro" id="IPR008761">
    <property type="entry name" value="Peptidase_S37"/>
</dbReference>
<dbReference type="InterPro" id="IPR029058">
    <property type="entry name" value="AB_hydrolase_fold"/>
</dbReference>
<evidence type="ECO:0000256" key="1">
    <source>
        <dbReference type="ARBA" id="ARBA00022670"/>
    </source>
</evidence>
<dbReference type="AlphaFoldDB" id="A0A3G2JI12"/>
<keyword evidence="1" id="KW-0645">Protease</keyword>
<dbReference type="PANTHER" id="PTHR11010:SF38">
    <property type="entry name" value="LYSOSOMAL PRO-X CARBOXYPEPTIDASE"/>
    <property type="match status" value="1"/>
</dbReference>
<dbReference type="KEGG" id="sdd:D9753_22800"/>
<dbReference type="SUPFAM" id="SSF53474">
    <property type="entry name" value="alpha/beta-Hydrolases"/>
    <property type="match status" value="1"/>
</dbReference>
<evidence type="ECO:0000256" key="3">
    <source>
        <dbReference type="ARBA" id="ARBA00022801"/>
    </source>
</evidence>
<feature type="signal peptide" evidence="4">
    <location>
        <begin position="1"/>
        <end position="24"/>
    </location>
</feature>
<evidence type="ECO:0000313" key="6">
    <source>
        <dbReference type="Proteomes" id="UP000268329"/>
    </source>
</evidence>
<dbReference type="OrthoDB" id="3979391at2"/>
<feature type="chain" id="PRO_5039212596" evidence="4">
    <location>
        <begin position="25"/>
        <end position="472"/>
    </location>
</feature>
<dbReference type="PANTHER" id="PTHR11010">
    <property type="entry name" value="PROTEASE S28 PRO-X CARBOXYPEPTIDASE-RELATED"/>
    <property type="match status" value="1"/>
</dbReference>
<keyword evidence="5" id="KW-0031">Aminopeptidase</keyword>
<dbReference type="GO" id="GO:0006508">
    <property type="term" value="P:proteolysis"/>
    <property type="evidence" value="ECO:0007669"/>
    <property type="project" value="UniProtKB-KW"/>
</dbReference>
<organism evidence="5 6">
    <name type="scientific">Streptomyces dangxiongensis</name>
    <dbReference type="NCBI Taxonomy" id="1442032"/>
    <lineage>
        <taxon>Bacteria</taxon>
        <taxon>Bacillati</taxon>
        <taxon>Actinomycetota</taxon>
        <taxon>Actinomycetes</taxon>
        <taxon>Kitasatosporales</taxon>
        <taxon>Streptomycetaceae</taxon>
        <taxon>Streptomyces</taxon>
    </lineage>
</organism>
<dbReference type="Pfam" id="PF05576">
    <property type="entry name" value="Peptidase_S37"/>
    <property type="match status" value="1"/>
</dbReference>
<keyword evidence="6" id="KW-1185">Reference proteome</keyword>
<evidence type="ECO:0000313" key="5">
    <source>
        <dbReference type="EMBL" id="AYN41241.1"/>
    </source>
</evidence>
<evidence type="ECO:0000256" key="4">
    <source>
        <dbReference type="SAM" id="SignalP"/>
    </source>
</evidence>
<accession>A0A3G2JI12</accession>